<sequence>MNHLYCFLIFSSLISSAFSQQLISLNGFKGGNAKNDLQVTEPCSIYVSASSDDEITLRNIILVSEQTKISLFDLKMRRLPLNTGQLQRYPIKPSAYLTTTLGTDELKNLNGVIYISTLKQTQNNYFYVFDVFDAQNINMQGLGNVNVVSVFLNTNNNTNPVRSTKISNWKQGEQARALMYAGIPMDSIEPINTQIFSNPMHTDITDIYFSNVEQFSLGIVAFYLKTYSGCSFRIEPGYVPLAGSTTTSTTTTGFYMKPYGVLDAALTINTLRDFTKTGYTGSNILGHLPDNGVVNFDVYDGSLHYSQATVPNDFFAPWSTPHIGNNFVISSANSRDGQYYVQYYVSRKFLFPSMAGELSSHRKI</sequence>
<dbReference type="eggNOG" id="ENOG502TH7K">
    <property type="taxonomic scope" value="Eukaryota"/>
</dbReference>
<keyword evidence="1" id="KW-0732">Signal</keyword>
<dbReference type="HOGENOM" id="CLU_046187_0_0_1"/>
<evidence type="ECO:0000256" key="1">
    <source>
        <dbReference type="SAM" id="SignalP"/>
    </source>
</evidence>
<dbReference type="GO" id="GO:0045087">
    <property type="term" value="P:innate immune response"/>
    <property type="evidence" value="ECO:0007669"/>
    <property type="project" value="TreeGrafter"/>
</dbReference>
<dbReference type="InterPro" id="IPR005071">
    <property type="entry name" value="Glycoprotein"/>
</dbReference>
<proteinExistence type="predicted"/>
<reference evidence="2" key="1">
    <citation type="submission" date="2007-07" db="EMBL/GenBank/DDBJ databases">
        <title>PCAP assembly of the Caenorhabditis remanei genome.</title>
        <authorList>
            <consortium name="The Caenorhabditis remanei Sequencing Consortium"/>
            <person name="Wilson R.K."/>
        </authorList>
    </citation>
    <scope>NUCLEOTIDE SEQUENCE [LARGE SCALE GENOMIC DNA]</scope>
    <source>
        <strain evidence="2">PB4641</strain>
    </source>
</reference>
<dbReference type="OrthoDB" id="5824638at2759"/>
<evidence type="ECO:0008006" key="4">
    <source>
        <dbReference type="Google" id="ProtNLM"/>
    </source>
</evidence>
<name>E3LL76_CAERE</name>
<dbReference type="Pfam" id="PF03409">
    <property type="entry name" value="Glycoprotein"/>
    <property type="match status" value="1"/>
</dbReference>
<protein>
    <recommendedName>
        <fullName evidence="4">CUB-like domain-containing protein</fullName>
    </recommendedName>
</protein>
<feature type="chain" id="PRO_5003175157" description="CUB-like domain-containing protein" evidence="1">
    <location>
        <begin position="20"/>
        <end position="364"/>
    </location>
</feature>
<dbReference type="PANTHER" id="PTHR21733">
    <property type="entry name" value="CUB_2 DOMAIN-CONTAINING PROTEIN-RELATED-RELATED"/>
    <property type="match status" value="1"/>
</dbReference>
<dbReference type="PANTHER" id="PTHR21733:SF4">
    <property type="entry name" value="DOWNSTREAM OF DAF-16 (REGULATED BY DAF-16)-RELATED"/>
    <property type="match status" value="1"/>
</dbReference>
<dbReference type="EMBL" id="DS268410">
    <property type="protein sequence ID" value="EFP00198.1"/>
    <property type="molecule type" value="Genomic_DNA"/>
</dbReference>
<accession>E3LL76</accession>
<dbReference type="GO" id="GO:0045121">
    <property type="term" value="C:membrane raft"/>
    <property type="evidence" value="ECO:0007669"/>
    <property type="project" value="TreeGrafter"/>
</dbReference>
<feature type="signal peptide" evidence="1">
    <location>
        <begin position="1"/>
        <end position="19"/>
    </location>
</feature>
<gene>
    <name evidence="2" type="ORF">CRE_18857</name>
</gene>
<dbReference type="Proteomes" id="UP000008281">
    <property type="component" value="Unassembled WGS sequence"/>
</dbReference>
<evidence type="ECO:0000313" key="3">
    <source>
        <dbReference type="Proteomes" id="UP000008281"/>
    </source>
</evidence>
<keyword evidence="3" id="KW-1185">Reference proteome</keyword>
<organism evidence="3">
    <name type="scientific">Caenorhabditis remanei</name>
    <name type="common">Caenorhabditis vulgaris</name>
    <dbReference type="NCBI Taxonomy" id="31234"/>
    <lineage>
        <taxon>Eukaryota</taxon>
        <taxon>Metazoa</taxon>
        <taxon>Ecdysozoa</taxon>
        <taxon>Nematoda</taxon>
        <taxon>Chromadorea</taxon>
        <taxon>Rhabditida</taxon>
        <taxon>Rhabditina</taxon>
        <taxon>Rhabditomorpha</taxon>
        <taxon>Rhabditoidea</taxon>
        <taxon>Rhabditidae</taxon>
        <taxon>Peloderinae</taxon>
        <taxon>Caenorhabditis</taxon>
    </lineage>
</organism>
<dbReference type="InParanoid" id="E3LL76"/>
<dbReference type="AlphaFoldDB" id="E3LL76"/>
<dbReference type="OMA" id="FFAPWST"/>
<evidence type="ECO:0000313" key="2">
    <source>
        <dbReference type="EMBL" id="EFP00198.1"/>
    </source>
</evidence>